<organism evidence="4 5">
    <name type="scientific">Brevibacterium daeguense</name>
    <dbReference type="NCBI Taxonomy" id="909936"/>
    <lineage>
        <taxon>Bacteria</taxon>
        <taxon>Bacillati</taxon>
        <taxon>Actinomycetota</taxon>
        <taxon>Actinomycetes</taxon>
        <taxon>Micrococcales</taxon>
        <taxon>Brevibacteriaceae</taxon>
        <taxon>Brevibacterium</taxon>
    </lineage>
</organism>
<proteinExistence type="predicted"/>
<keyword evidence="4" id="KW-0436">Ligase</keyword>
<feature type="region of interest" description="Disordered" evidence="1">
    <location>
        <begin position="473"/>
        <end position="508"/>
    </location>
</feature>
<evidence type="ECO:0000259" key="2">
    <source>
        <dbReference type="Pfam" id="PF00501"/>
    </source>
</evidence>
<accession>A0ABP8EJP3</accession>
<protein>
    <submittedName>
        <fullName evidence="4">Long-chain fatty acid--CoA ligase</fullName>
    </submittedName>
</protein>
<dbReference type="EMBL" id="BAABAZ010000006">
    <property type="protein sequence ID" value="GAA4284195.1"/>
    <property type="molecule type" value="Genomic_DNA"/>
</dbReference>
<gene>
    <name evidence="4" type="ORF">GCM10022261_17260</name>
</gene>
<dbReference type="PROSITE" id="PS00455">
    <property type="entry name" value="AMP_BINDING"/>
    <property type="match status" value="1"/>
</dbReference>
<feature type="domain" description="AMP-binding enzyme C-terminal" evidence="3">
    <location>
        <begin position="397"/>
        <end position="472"/>
    </location>
</feature>
<dbReference type="InterPro" id="IPR045851">
    <property type="entry name" value="AMP-bd_C_sf"/>
</dbReference>
<dbReference type="Proteomes" id="UP001501586">
    <property type="component" value="Unassembled WGS sequence"/>
</dbReference>
<dbReference type="InterPro" id="IPR020845">
    <property type="entry name" value="AMP-binding_CS"/>
</dbReference>
<name>A0ABP8EJP3_9MICO</name>
<evidence type="ECO:0000259" key="3">
    <source>
        <dbReference type="Pfam" id="PF13193"/>
    </source>
</evidence>
<dbReference type="Pfam" id="PF13193">
    <property type="entry name" value="AMP-binding_C"/>
    <property type="match status" value="1"/>
</dbReference>
<dbReference type="InterPro" id="IPR025110">
    <property type="entry name" value="AMP-bd_C"/>
</dbReference>
<dbReference type="PANTHER" id="PTHR43767">
    <property type="entry name" value="LONG-CHAIN-FATTY-ACID--COA LIGASE"/>
    <property type="match status" value="1"/>
</dbReference>
<keyword evidence="5" id="KW-1185">Reference proteome</keyword>
<dbReference type="GO" id="GO:0016874">
    <property type="term" value="F:ligase activity"/>
    <property type="evidence" value="ECO:0007669"/>
    <property type="project" value="UniProtKB-KW"/>
</dbReference>
<evidence type="ECO:0000313" key="4">
    <source>
        <dbReference type="EMBL" id="GAA4284195.1"/>
    </source>
</evidence>
<evidence type="ECO:0000313" key="5">
    <source>
        <dbReference type="Proteomes" id="UP001501586"/>
    </source>
</evidence>
<evidence type="ECO:0000256" key="1">
    <source>
        <dbReference type="SAM" id="MobiDB-lite"/>
    </source>
</evidence>
<sequence length="508" mass="53886">MSTYLPWSAPSERQDKPCLADANTALTYREVAERTEAFAAQLASRGVGRGDIIAVMLPNRVELVIAMFAAWYLGAAATPINPVFTDDEAGHQLADSGAKLVVTAEPDRFAYRLPAIGVGDMATEAPETALAPVDLSEDDLALVIYTSGSTGRPKGVMLDHANLHAMSAQMLERFTLTEDDHCMLVLPLFHVNAIMVSVLTPLRAGARTTILERFHPRDFLDAIATHRPTYFSCVPTILAKLTELPAGFIPDTGSLRFAICGAAPASAELLARAEERFGLVVAEGYGLTEATCASACNPIDGVRKLGTVGPAMPGQQIRIVDPTGAEAPTGRSGEVVISGPTVMRGYLGNPEATATTIVDGWLHTGDIGTLDEDGYLSIVDRLKDMIIRGGENIYPKEIESVLYGVDGVLEAAVVGRPDPVLGEVPVARVSLYPGSTLTAEDLIAECRLRLTKIKVPVELTIIDEIPKNPVGKIDKPRLRSELSPEPEAPAGTPLAARPGAAAAQPTAV</sequence>
<dbReference type="InterPro" id="IPR000873">
    <property type="entry name" value="AMP-dep_synth/lig_dom"/>
</dbReference>
<feature type="compositionally biased region" description="Low complexity" evidence="1">
    <location>
        <begin position="488"/>
        <end position="508"/>
    </location>
</feature>
<dbReference type="InterPro" id="IPR020459">
    <property type="entry name" value="AMP-binding"/>
</dbReference>
<dbReference type="Pfam" id="PF00501">
    <property type="entry name" value="AMP-binding"/>
    <property type="match status" value="1"/>
</dbReference>
<dbReference type="PRINTS" id="PR00154">
    <property type="entry name" value="AMPBINDING"/>
</dbReference>
<dbReference type="InterPro" id="IPR042099">
    <property type="entry name" value="ANL_N_sf"/>
</dbReference>
<dbReference type="InterPro" id="IPR050237">
    <property type="entry name" value="ATP-dep_AMP-bd_enzyme"/>
</dbReference>
<dbReference type="Gene3D" id="3.30.300.30">
    <property type="match status" value="1"/>
</dbReference>
<feature type="domain" description="AMP-dependent synthetase/ligase" evidence="2">
    <location>
        <begin position="11"/>
        <end position="347"/>
    </location>
</feature>
<dbReference type="RefSeq" id="WP_236866463.1">
    <property type="nucleotide sequence ID" value="NZ_BAABAZ010000006.1"/>
</dbReference>
<comment type="caution">
    <text evidence="4">The sequence shown here is derived from an EMBL/GenBank/DDBJ whole genome shotgun (WGS) entry which is preliminary data.</text>
</comment>
<feature type="compositionally biased region" description="Basic and acidic residues" evidence="1">
    <location>
        <begin position="473"/>
        <end position="482"/>
    </location>
</feature>
<reference evidence="5" key="1">
    <citation type="journal article" date="2019" name="Int. J. Syst. Evol. Microbiol.">
        <title>The Global Catalogue of Microorganisms (GCM) 10K type strain sequencing project: providing services to taxonomists for standard genome sequencing and annotation.</title>
        <authorList>
            <consortium name="The Broad Institute Genomics Platform"/>
            <consortium name="The Broad Institute Genome Sequencing Center for Infectious Disease"/>
            <person name="Wu L."/>
            <person name="Ma J."/>
        </authorList>
    </citation>
    <scope>NUCLEOTIDE SEQUENCE [LARGE SCALE GENOMIC DNA]</scope>
    <source>
        <strain evidence="5">JCM 17458</strain>
    </source>
</reference>
<dbReference type="PANTHER" id="PTHR43767:SF1">
    <property type="entry name" value="NONRIBOSOMAL PEPTIDE SYNTHASE PES1 (EUROFUNG)-RELATED"/>
    <property type="match status" value="1"/>
</dbReference>
<dbReference type="Gene3D" id="3.40.50.12780">
    <property type="entry name" value="N-terminal domain of ligase-like"/>
    <property type="match status" value="1"/>
</dbReference>
<dbReference type="SUPFAM" id="SSF56801">
    <property type="entry name" value="Acetyl-CoA synthetase-like"/>
    <property type="match status" value="1"/>
</dbReference>